<dbReference type="SUPFAM" id="SSF110581">
    <property type="entry name" value="Indigoidine synthase A-like"/>
    <property type="match status" value="1"/>
</dbReference>
<keyword evidence="7" id="KW-0326">Glycosidase</keyword>
<name>K0T0R7_THAOC</name>
<feature type="region of interest" description="Disordered" evidence="8">
    <location>
        <begin position="1"/>
        <end position="22"/>
    </location>
</feature>
<keyword evidence="4" id="KW-0378">Hydrolase</keyword>
<proteinExistence type="inferred from homology"/>
<accession>K0T0R7</accession>
<dbReference type="GO" id="GO:0005737">
    <property type="term" value="C:cytoplasm"/>
    <property type="evidence" value="ECO:0007669"/>
    <property type="project" value="TreeGrafter"/>
</dbReference>
<evidence type="ECO:0000256" key="8">
    <source>
        <dbReference type="SAM" id="MobiDB-lite"/>
    </source>
</evidence>
<dbReference type="HAMAP" id="MF_01876">
    <property type="entry name" value="PsiMP_glycosidase"/>
    <property type="match status" value="1"/>
</dbReference>
<dbReference type="Gene3D" id="3.40.1190.20">
    <property type="match status" value="1"/>
</dbReference>
<evidence type="ECO:0000256" key="7">
    <source>
        <dbReference type="ARBA" id="ARBA00023295"/>
    </source>
</evidence>
<evidence type="ECO:0000259" key="9">
    <source>
        <dbReference type="Pfam" id="PF00294"/>
    </source>
</evidence>
<dbReference type="GO" id="GO:0004730">
    <property type="term" value="F:pseudouridylate synthase activity"/>
    <property type="evidence" value="ECO:0007669"/>
    <property type="project" value="InterPro"/>
</dbReference>
<feature type="domain" description="Carbohydrate kinase PfkB" evidence="9">
    <location>
        <begin position="389"/>
        <end position="691"/>
    </location>
</feature>
<evidence type="ECO:0000256" key="3">
    <source>
        <dbReference type="ARBA" id="ARBA00022777"/>
    </source>
</evidence>
<dbReference type="PANTHER" id="PTHR42909">
    <property type="entry name" value="ZGC:136858"/>
    <property type="match status" value="1"/>
</dbReference>
<dbReference type="Pfam" id="PF04227">
    <property type="entry name" value="Indigoidine_A"/>
    <property type="match status" value="1"/>
</dbReference>
<gene>
    <name evidence="10" type="ORF">THAOC_15234</name>
</gene>
<dbReference type="GO" id="GO:0016301">
    <property type="term" value="F:kinase activity"/>
    <property type="evidence" value="ECO:0007669"/>
    <property type="project" value="UniProtKB-KW"/>
</dbReference>
<dbReference type="Pfam" id="PF00294">
    <property type="entry name" value="PfkB"/>
    <property type="match status" value="1"/>
</dbReference>
<dbReference type="Proteomes" id="UP000266841">
    <property type="component" value="Unassembled WGS sequence"/>
</dbReference>
<dbReference type="InterPro" id="IPR011611">
    <property type="entry name" value="PfkB_dom"/>
</dbReference>
<dbReference type="eggNOG" id="KOG3009">
    <property type="taxonomic scope" value="Eukaryota"/>
</dbReference>
<keyword evidence="3" id="KW-0418">Kinase</keyword>
<dbReference type="InterPro" id="IPR022830">
    <property type="entry name" value="Indigdn_synthA-like"/>
</dbReference>
<dbReference type="InterPro" id="IPR007342">
    <property type="entry name" value="PsuG"/>
</dbReference>
<evidence type="ECO:0000256" key="6">
    <source>
        <dbReference type="ARBA" id="ARBA00023239"/>
    </source>
</evidence>
<evidence type="ECO:0000256" key="2">
    <source>
        <dbReference type="ARBA" id="ARBA00022723"/>
    </source>
</evidence>
<dbReference type="GO" id="GO:0046872">
    <property type="term" value="F:metal ion binding"/>
    <property type="evidence" value="ECO:0007669"/>
    <property type="project" value="UniProtKB-KW"/>
</dbReference>
<dbReference type="GO" id="GO:0016798">
    <property type="term" value="F:hydrolase activity, acting on glycosyl bonds"/>
    <property type="evidence" value="ECO:0007669"/>
    <property type="project" value="UniProtKB-KW"/>
</dbReference>
<dbReference type="InterPro" id="IPR029056">
    <property type="entry name" value="Ribokinase-like"/>
</dbReference>
<dbReference type="SUPFAM" id="SSF53613">
    <property type="entry name" value="Ribokinase-like"/>
    <property type="match status" value="1"/>
</dbReference>
<organism evidence="10 11">
    <name type="scientific">Thalassiosira oceanica</name>
    <name type="common">Marine diatom</name>
    <dbReference type="NCBI Taxonomy" id="159749"/>
    <lineage>
        <taxon>Eukaryota</taxon>
        <taxon>Sar</taxon>
        <taxon>Stramenopiles</taxon>
        <taxon>Ochrophyta</taxon>
        <taxon>Bacillariophyta</taxon>
        <taxon>Coscinodiscophyceae</taxon>
        <taxon>Thalassiosirophycidae</taxon>
        <taxon>Thalassiosirales</taxon>
        <taxon>Thalassiosiraceae</taxon>
        <taxon>Thalassiosira</taxon>
    </lineage>
</organism>
<dbReference type="InterPro" id="IPR002173">
    <property type="entry name" value="Carboh/pur_kinase_PfkB_CS"/>
</dbReference>
<evidence type="ECO:0000313" key="11">
    <source>
        <dbReference type="Proteomes" id="UP000266841"/>
    </source>
</evidence>
<keyword evidence="5" id="KW-0464">Manganese</keyword>
<keyword evidence="2" id="KW-0479">Metal-binding</keyword>
<reference evidence="10 11" key="1">
    <citation type="journal article" date="2012" name="Genome Biol.">
        <title>Genome and low-iron response of an oceanic diatom adapted to chronic iron limitation.</title>
        <authorList>
            <person name="Lommer M."/>
            <person name="Specht M."/>
            <person name="Roy A.S."/>
            <person name="Kraemer L."/>
            <person name="Andreson R."/>
            <person name="Gutowska M.A."/>
            <person name="Wolf J."/>
            <person name="Bergner S.V."/>
            <person name="Schilhabel M.B."/>
            <person name="Klostermeier U.C."/>
            <person name="Beiko R.G."/>
            <person name="Rosenstiel P."/>
            <person name="Hippler M."/>
            <person name="Laroche J."/>
        </authorList>
    </citation>
    <scope>NUCLEOTIDE SEQUENCE [LARGE SCALE GENOMIC DNA]</scope>
    <source>
        <strain evidence="10 11">CCMP1005</strain>
    </source>
</reference>
<protein>
    <recommendedName>
        <fullName evidence="9">Carbohydrate kinase PfkB domain-containing protein</fullName>
    </recommendedName>
</protein>
<dbReference type="PROSITE" id="PS00583">
    <property type="entry name" value="PFKB_KINASES_1"/>
    <property type="match status" value="1"/>
</dbReference>
<comment type="caution">
    <text evidence="10">The sequence shown here is derived from an EMBL/GenBank/DDBJ whole genome shotgun (WGS) entry which is preliminary data.</text>
</comment>
<dbReference type="EMBL" id="AGNL01017681">
    <property type="protein sequence ID" value="EJK64067.1"/>
    <property type="molecule type" value="Genomic_DNA"/>
</dbReference>
<keyword evidence="11" id="KW-1185">Reference proteome</keyword>
<evidence type="ECO:0000256" key="5">
    <source>
        <dbReference type="ARBA" id="ARBA00023211"/>
    </source>
</evidence>
<dbReference type="Gene3D" id="3.40.1790.10">
    <property type="entry name" value="Indigoidine synthase domain"/>
    <property type="match status" value="1"/>
</dbReference>
<keyword evidence="6" id="KW-0456">Lyase</keyword>
<dbReference type="OrthoDB" id="198885at2759"/>
<dbReference type="OMA" id="FMLERVR"/>
<evidence type="ECO:0000256" key="4">
    <source>
        <dbReference type="ARBA" id="ARBA00022801"/>
    </source>
</evidence>
<evidence type="ECO:0000313" key="10">
    <source>
        <dbReference type="EMBL" id="EJK64067.1"/>
    </source>
</evidence>
<dbReference type="PANTHER" id="PTHR42909:SF1">
    <property type="entry name" value="CARBOHYDRATE KINASE PFKB DOMAIN-CONTAINING PROTEIN"/>
    <property type="match status" value="1"/>
</dbReference>
<sequence>MFDPQHSYPKCPQSQVTHTGNEDVSRRLAETFLMDLGEEWVADRGFDATALSSDDNGVPPTVMWSILPEVVDALRNGCPVVALESTIVAHGMPFPGNFSLASDVADLLRSKGVVPATIAIKDGVFRAGLHQDEILDLAKAGEEGRATKCSTRDLPLIGAKLSANRRGGEEGVLWGATTVAATMRLAHLANIPTFVTGGTGGVHRGGERTMDISTDLVELSRTPVVVVSAGVKSILDIRKTLEVLETYAVPTGVWRSNEFPAFFSPQSGVRSPARFDCADEVASSYLKGLDLGLQSGTLVAVPNDDPAGQSVEDSIQEALKEADERGIVGNDITPFILKTVADMTRGDSLRSNMSLVKSNAVVGADIASAISKQMNSQCCGFSSSPERPKVVCVGGAVMDIVATSSKDQGMIAGTSNPGQIRTSDGGVARNIAEVLGRLGSRPTFYTAVGHDHDGLISRLNHCGVITENSVFRSSKYSTARYAALLDHRGDLVAAVSDMDCLQCIPVPPSAEDLVGVEYLVLDANAPADSLVRAAKNGVEAGAKVCFDPTSVPKASLLTKSSDFLSCLSYMFPNTDELYAMARALDDWVEPCGSETSLVEYASSCLLGNMREKACLVITRGHRGLLLATKSDDIISYHDLQAEKIDAITSSNGAGDTLCGSFIHAKLEGASDTQAAEFGQSTAKSSLLYSEGAISPDLDNLKYEKMR</sequence>
<evidence type="ECO:0000256" key="1">
    <source>
        <dbReference type="ARBA" id="ARBA00022679"/>
    </source>
</evidence>
<keyword evidence="1" id="KW-0808">Transferase</keyword>
<dbReference type="AlphaFoldDB" id="K0T0R7"/>